<sequence length="187" mass="21292">MFYSSFQRKGKRMHEMNILPLTVKEIEDGRLLVFLIHVKAHAYPKMCAQCHRLGIRLEHAPVSDNNGYHLLLPACAYALMLSPEEDVRHAVKYAIADERALLIFYPAGERLPTCAFVPSVPHWRLFIKELACIRGMSAATLAEQRGLPLARIEQFLASPDTDAWLSELEKLAGVFRVSMRELFADRD</sequence>
<dbReference type="Proteomes" id="UP000248806">
    <property type="component" value="Unassembled WGS sequence"/>
</dbReference>
<dbReference type="InterPro" id="IPR001387">
    <property type="entry name" value="Cro/C1-type_HTH"/>
</dbReference>
<keyword evidence="2" id="KW-1185">Reference proteome</keyword>
<name>A0A326TXQ0_THEHA</name>
<accession>A0A326TXQ0</accession>
<organism evidence="1 2">
    <name type="scientific">Thermosporothrix hazakensis</name>
    <dbReference type="NCBI Taxonomy" id="644383"/>
    <lineage>
        <taxon>Bacteria</taxon>
        <taxon>Bacillati</taxon>
        <taxon>Chloroflexota</taxon>
        <taxon>Ktedonobacteria</taxon>
        <taxon>Ktedonobacterales</taxon>
        <taxon>Thermosporotrichaceae</taxon>
        <taxon>Thermosporothrix</taxon>
    </lineage>
</organism>
<dbReference type="CDD" id="cd00093">
    <property type="entry name" value="HTH_XRE"/>
    <property type="match status" value="1"/>
</dbReference>
<evidence type="ECO:0000313" key="2">
    <source>
        <dbReference type="Proteomes" id="UP000248806"/>
    </source>
</evidence>
<proteinExistence type="predicted"/>
<comment type="caution">
    <text evidence="1">The sequence shown here is derived from an EMBL/GenBank/DDBJ whole genome shotgun (WGS) entry which is preliminary data.</text>
</comment>
<dbReference type="AlphaFoldDB" id="A0A326TXQ0"/>
<gene>
    <name evidence="1" type="ORF">EI42_05676</name>
</gene>
<dbReference type="EMBL" id="QKUF01000036">
    <property type="protein sequence ID" value="PZW21140.1"/>
    <property type="molecule type" value="Genomic_DNA"/>
</dbReference>
<protein>
    <submittedName>
        <fullName evidence="1">Uncharacterized protein</fullName>
    </submittedName>
</protein>
<reference evidence="1 2" key="1">
    <citation type="submission" date="2018-06" db="EMBL/GenBank/DDBJ databases">
        <title>Genomic Encyclopedia of Archaeal and Bacterial Type Strains, Phase II (KMG-II): from individual species to whole genera.</title>
        <authorList>
            <person name="Goeker M."/>
        </authorList>
    </citation>
    <scope>NUCLEOTIDE SEQUENCE [LARGE SCALE GENOMIC DNA]</scope>
    <source>
        <strain evidence="1 2">ATCC BAA-1881</strain>
    </source>
</reference>
<evidence type="ECO:0000313" key="1">
    <source>
        <dbReference type="EMBL" id="PZW21140.1"/>
    </source>
</evidence>